<evidence type="ECO:0000313" key="1">
    <source>
        <dbReference type="EMBL" id="EKT84963.1"/>
    </source>
</evidence>
<accession>K8XTI7</accession>
<dbReference type="RefSeq" id="WP_004463144.1">
    <property type="nucleotide sequence ID" value="NZ_CP006694.1"/>
</dbReference>
<evidence type="ECO:0000313" key="2">
    <source>
        <dbReference type="Proteomes" id="UP000035800"/>
    </source>
</evidence>
<proteinExistence type="predicted"/>
<sequence length="260" mass="30638">MGISDKEELKRRVPSVYSDASLGQVSEKYLQIKTSDVLSLFLDIGWEVQTATEINVRNKDRKGFQKHMLILEHPNMIFQDEGKLNVVIRNFHDRSNSLEIFYGFLRFACSNQLFVQNLGNGNQKSFPHHKENLDAIKDWVAEILFGFNDLADDIRFLKAKVLNQSQIKEFANTALDYRFQSDLREYRRYLVESILRVRRNEDKGNAAWKVLNRIQETITKGLAYYPDKNRYMRYIKCRPIQGMDRLISFNTDLWQLAKEI</sequence>
<reference evidence="1 2" key="2">
    <citation type="journal article" date="2014" name="Emerg. Microbes Infect.">
        <title>Potential impact on kidney infection: a whole-genome analysis of Leptospira santarosai serovar Shermani.</title>
        <authorList>
            <person name="Chou L.F."/>
            <person name="Chen T.W."/>
            <person name="Ko Y.C."/>
            <person name="Pan M.J."/>
            <person name="Tian Y.C."/>
            <person name="Chiu C.H."/>
            <person name="Tang P."/>
            <person name="Hung C.C."/>
            <person name="Yang C.W."/>
        </authorList>
    </citation>
    <scope>NUCLEOTIDE SEQUENCE</scope>
    <source>
        <strain evidence="1 2">LT 821</strain>
    </source>
</reference>
<dbReference type="STRING" id="758847.LSS_20072"/>
<reference evidence="1 2" key="1">
    <citation type="journal article" date="2012" name="Gene">
        <title>Sequence of Leptospira santarosai serovar Shermani genome and prediction of virulence-associated genes.</title>
        <authorList>
            <person name="Chou L.F."/>
            <person name="Chen Y.T."/>
            <person name="Lu C.W."/>
            <person name="Ko Y.C."/>
            <person name="Tang C.Y."/>
            <person name="Pan M.J."/>
            <person name="Tian Y.C."/>
            <person name="Chiu C.H."/>
            <person name="Hung C.C."/>
            <person name="Yang C.W."/>
        </authorList>
    </citation>
    <scope>NUCLEOTIDE SEQUENCE [LARGE SCALE GENOMIC DNA]</scope>
    <source>
        <strain evidence="1">LT 821</strain>
    </source>
</reference>
<dbReference type="AlphaFoldDB" id="K8XTI7"/>
<organism evidence="1 2">
    <name type="scientific">Leptospira santarosai serovar Shermani str. LT 821</name>
    <dbReference type="NCBI Taxonomy" id="758847"/>
    <lineage>
        <taxon>Bacteria</taxon>
        <taxon>Pseudomonadati</taxon>
        <taxon>Spirochaetota</taxon>
        <taxon>Spirochaetia</taxon>
        <taxon>Leptospirales</taxon>
        <taxon>Leptospiraceae</taxon>
        <taxon>Leptospira</taxon>
    </lineage>
</organism>
<evidence type="ECO:0008006" key="3">
    <source>
        <dbReference type="Google" id="ProtNLM"/>
    </source>
</evidence>
<protein>
    <recommendedName>
        <fullName evidence="3">PF06067 domain protein</fullName>
    </recommendedName>
</protein>
<dbReference type="Pfam" id="PF06067">
    <property type="entry name" value="DUF932"/>
    <property type="match status" value="1"/>
</dbReference>
<gene>
    <name evidence="1" type="ORF">LSS_20072</name>
</gene>
<dbReference type="InterPro" id="IPR026325">
    <property type="entry name" value="DUF932"/>
</dbReference>
<dbReference type="KEGG" id="lst:LSS_20072"/>
<dbReference type="EMBL" id="CP006694">
    <property type="protein sequence ID" value="EKT84963.1"/>
    <property type="molecule type" value="Genomic_DNA"/>
</dbReference>
<dbReference type="GeneID" id="29740982"/>
<dbReference type="PATRIC" id="fig|758847.3.peg.4173"/>
<name>K8XTI7_9LEPT</name>
<dbReference type="Proteomes" id="UP000035800">
    <property type="component" value="Chromosome I"/>
</dbReference>